<dbReference type="RefSeq" id="WP_162656964.1">
    <property type="nucleotide sequence ID" value="NZ_LR593887.1"/>
</dbReference>
<reference evidence="2" key="1">
    <citation type="submission" date="2019-04" db="EMBL/GenBank/DDBJ databases">
        <authorList>
            <consortium name="Science for Life Laboratories"/>
        </authorList>
    </citation>
    <scope>NUCLEOTIDE SEQUENCE</scope>
    <source>
        <strain evidence="2">MBLW1</strain>
    </source>
</reference>
<dbReference type="Gene3D" id="2.130.10.130">
    <property type="entry name" value="Integrin alpha, N-terminal"/>
    <property type="match status" value="1"/>
</dbReference>
<dbReference type="PANTHER" id="PTHR45460">
    <property type="entry name" value="SIMILAR TO CYSTEINE PROTEINASE"/>
    <property type="match status" value="1"/>
</dbReference>
<dbReference type="EMBL" id="LR586016">
    <property type="protein sequence ID" value="VIP01710.1"/>
    <property type="molecule type" value="Genomic_DNA"/>
</dbReference>
<keyword evidence="1" id="KW-0732">Signal</keyword>
<gene>
    <name evidence="2" type="ORF">GMBLW1_22500</name>
</gene>
<dbReference type="PANTHER" id="PTHR45460:SF2">
    <property type="entry name" value="ALPHA 1,3 GLUCANASE, GH71 FAMILY (EUROFUNG)"/>
    <property type="match status" value="1"/>
</dbReference>
<sequence>MSKNRPLVAPLSRMLEQLEGRIVPAIVSTIRETTGLNAVEIQATVDAFRNDLGTLNPNAPGSFGSGRREINWDGVPAGSSDPNNLAADFFNSKSPRGVVFDTLGSGFQVSGNVADVGAGNERFGLTNATYPTAFGTFSAEKLFIAVGSNITDVEFFLPGSNTPAAVSGFGAVFTDVDLTGSTRLDFFDENGMLTFSREVLTTPSDASLSFLGVSFTDGLISRVRITAGNAALGAAANDITQGGTADLVTIDDLIYGEPVLAAPTILAPVQRIREATGAAVVNIQAAVDAFRADLGTLNANEAKSFGTGRREINWDGVPAGSSEPNNLASNFFNSNSPRGVVFSTPGSAFQVSGSVADVGAGNERFGLTNANYPFGFSAFSEEKIFTAVGSNITDVQFFVPGTTRPALVNGFGAVFTDVDQFGTTSLEFFDAAGTLIFSRTVAATPGDGSLSFLGVTFTQALISRVRITSGNGALGVGVDDLTFGGMADLVALDDFFYGEPIPQIPTIVSGNTDGIAQVFLPDPVTGTFSNLFDATVSPFGVVGVNVRSATGDVDGDGIADLILISGPGIPIRFSVISGLDNTTVLVPPTAPFAGSEDFAGGGFVTVGDLNGDGIAEIAVTPDQGGGPRVTIFSRDPVSKALFVSANFFGIDDPTFRGGARAALGDFNNDGFLDLVVGAGFLGGPRVAIFNGITLLGTPTRLVGDFFAFPGPDALTLRNGVFVSSGDMNGDGFDDLIFAGGPGGAPRIFILSGALVSAGNTVEAQNNSVANFFVANNSTDRGGVRVAATDADGDNLADLIAASGEGNPASLRIYLGKNFTANTEPTIFQDLPVLLGATLSGGVFVG</sequence>
<evidence type="ECO:0000256" key="1">
    <source>
        <dbReference type="ARBA" id="ARBA00022729"/>
    </source>
</evidence>
<keyword evidence="3" id="KW-1185">Reference proteome</keyword>
<evidence type="ECO:0008006" key="4">
    <source>
        <dbReference type="Google" id="ProtNLM"/>
    </source>
</evidence>
<dbReference type="InParanoid" id="A0A6C2YJG6"/>
<dbReference type="Pfam" id="PF13517">
    <property type="entry name" value="FG-GAP_3"/>
    <property type="match status" value="1"/>
</dbReference>
<dbReference type="KEGG" id="tim:GMBLW1_22500"/>
<proteinExistence type="predicted"/>
<dbReference type="SUPFAM" id="SSF69318">
    <property type="entry name" value="Integrin alpha N-terminal domain"/>
    <property type="match status" value="1"/>
</dbReference>
<protein>
    <recommendedName>
        <fullName evidence="4">FG-GAP repeat protein</fullName>
    </recommendedName>
</protein>
<evidence type="ECO:0000313" key="2">
    <source>
        <dbReference type="EMBL" id="VIP01710.1"/>
    </source>
</evidence>
<dbReference type="EMBL" id="LR593887">
    <property type="protein sequence ID" value="VTR99218.1"/>
    <property type="molecule type" value="Genomic_DNA"/>
</dbReference>
<dbReference type="InterPro" id="IPR013517">
    <property type="entry name" value="FG-GAP"/>
</dbReference>
<evidence type="ECO:0000313" key="3">
    <source>
        <dbReference type="Proteomes" id="UP000464378"/>
    </source>
</evidence>
<name>A0A6C2YJG6_9BACT</name>
<dbReference type="InterPro" id="IPR028994">
    <property type="entry name" value="Integrin_alpha_N"/>
</dbReference>
<dbReference type="AlphaFoldDB" id="A0A6C2YJG6"/>
<organism evidence="2">
    <name type="scientific">Tuwongella immobilis</name>
    <dbReference type="NCBI Taxonomy" id="692036"/>
    <lineage>
        <taxon>Bacteria</taxon>
        <taxon>Pseudomonadati</taxon>
        <taxon>Planctomycetota</taxon>
        <taxon>Planctomycetia</taxon>
        <taxon>Gemmatales</taxon>
        <taxon>Gemmataceae</taxon>
        <taxon>Tuwongella</taxon>
    </lineage>
</organism>
<accession>A0A6C2YJG6</accession>
<dbReference type="Proteomes" id="UP000464378">
    <property type="component" value="Chromosome"/>
</dbReference>